<dbReference type="GO" id="GO:0005524">
    <property type="term" value="F:ATP binding"/>
    <property type="evidence" value="ECO:0007669"/>
    <property type="project" value="UniProtKB-KW"/>
</dbReference>
<dbReference type="InterPro" id="IPR043129">
    <property type="entry name" value="ATPase_NBD"/>
</dbReference>
<evidence type="ECO:0000313" key="4">
    <source>
        <dbReference type="EMBL" id="GEU69639.1"/>
    </source>
</evidence>
<keyword evidence="1" id="KW-0547">Nucleotide-binding</keyword>
<dbReference type="Pfam" id="PF00012">
    <property type="entry name" value="HSP70"/>
    <property type="match status" value="1"/>
</dbReference>
<gene>
    <name evidence="4" type="ORF">Tci_041617</name>
</gene>
<dbReference type="FunFam" id="3.90.640.10:FF:000003">
    <property type="entry name" value="Molecular chaperone DnaK"/>
    <property type="match status" value="1"/>
</dbReference>
<reference evidence="4" key="1">
    <citation type="journal article" date="2019" name="Sci. Rep.">
        <title>Draft genome of Tanacetum cinerariifolium, the natural source of mosquito coil.</title>
        <authorList>
            <person name="Yamashiro T."/>
            <person name="Shiraishi A."/>
            <person name="Satake H."/>
            <person name="Nakayama K."/>
        </authorList>
    </citation>
    <scope>NUCLEOTIDE SEQUENCE</scope>
</reference>
<keyword evidence="3" id="KW-0175">Coiled coil</keyword>
<evidence type="ECO:0000256" key="2">
    <source>
        <dbReference type="ARBA" id="ARBA00022840"/>
    </source>
</evidence>
<dbReference type="PANTHER" id="PTHR19375">
    <property type="entry name" value="HEAT SHOCK PROTEIN 70KDA"/>
    <property type="match status" value="1"/>
</dbReference>
<protein>
    <submittedName>
        <fullName evidence="4">Heat shock 70 kDa protein, mitochondrial</fullName>
    </submittedName>
</protein>
<dbReference type="SUPFAM" id="SSF53067">
    <property type="entry name" value="Actin-like ATPase domain"/>
    <property type="match status" value="1"/>
</dbReference>
<dbReference type="GO" id="GO:0140662">
    <property type="term" value="F:ATP-dependent protein folding chaperone"/>
    <property type="evidence" value="ECO:0007669"/>
    <property type="project" value="InterPro"/>
</dbReference>
<dbReference type="InterPro" id="IPR013126">
    <property type="entry name" value="Hsp_70_fam"/>
</dbReference>
<organism evidence="4">
    <name type="scientific">Tanacetum cinerariifolium</name>
    <name type="common">Dalmatian daisy</name>
    <name type="synonym">Chrysanthemum cinerariifolium</name>
    <dbReference type="NCBI Taxonomy" id="118510"/>
    <lineage>
        <taxon>Eukaryota</taxon>
        <taxon>Viridiplantae</taxon>
        <taxon>Streptophyta</taxon>
        <taxon>Embryophyta</taxon>
        <taxon>Tracheophyta</taxon>
        <taxon>Spermatophyta</taxon>
        <taxon>Magnoliopsida</taxon>
        <taxon>eudicotyledons</taxon>
        <taxon>Gunneridae</taxon>
        <taxon>Pentapetalae</taxon>
        <taxon>asterids</taxon>
        <taxon>campanulids</taxon>
        <taxon>Asterales</taxon>
        <taxon>Asteraceae</taxon>
        <taxon>Asteroideae</taxon>
        <taxon>Anthemideae</taxon>
        <taxon>Anthemidinae</taxon>
        <taxon>Tanacetum</taxon>
    </lineage>
</organism>
<proteinExistence type="predicted"/>
<dbReference type="AlphaFoldDB" id="A0A6L2M871"/>
<evidence type="ECO:0000256" key="3">
    <source>
        <dbReference type="SAM" id="Coils"/>
    </source>
</evidence>
<keyword evidence="2" id="KW-0067">ATP-binding</keyword>
<evidence type="ECO:0000256" key="1">
    <source>
        <dbReference type="ARBA" id="ARBA00022741"/>
    </source>
</evidence>
<dbReference type="Gene3D" id="3.30.420.40">
    <property type="match status" value="2"/>
</dbReference>
<dbReference type="EMBL" id="BKCJ010005971">
    <property type="protein sequence ID" value="GEU69639.1"/>
    <property type="molecule type" value="Genomic_DNA"/>
</dbReference>
<feature type="coiled-coil region" evidence="3">
    <location>
        <begin position="290"/>
        <end position="317"/>
    </location>
</feature>
<name>A0A6L2M871_TANCI</name>
<comment type="caution">
    <text evidence="4">The sequence shown here is derived from an EMBL/GenBank/DDBJ whole genome shotgun (WGS) entry which is preliminary data.</text>
</comment>
<keyword evidence="4" id="KW-0346">Stress response</keyword>
<accession>A0A6L2M871</accession>
<dbReference type="Gene3D" id="3.90.640.10">
    <property type="entry name" value="Actin, Chain A, domain 4"/>
    <property type="match status" value="1"/>
</dbReference>
<sequence>MDCGACKQLVHEGDALNQKSWVTPELLLLLQSSMTICGYYLESSMTIQSCIFNGGVLMIQVHNSVISLDFSSSHNLHNSFLNRKPMSYQVVLEASRLIANEQKSSGGKPNRSFLMVVCGEKFLLVDFLFGVPAVWDQSKVQLNVNKAFVLHSRFAFDLFLYFYSHAFFINSRWRKRQNEECVKNDEEASSAFVKRHIGQLQQQNVTNPLFSGPVKTKHVESSNAPNQEMIVGLDVLRIINEPNVAALSYGGNDKEGVIVFFDLGGGTFDVLVLKISGGVFEYKSAEGMDLTKHKLALQRLREAVEKAKIKLSSINQTDINLPFITADASGQNILI</sequence>